<accession>A0A5Q2WA91</accession>
<dbReference type="KEGG" id="vg:56239308"/>
<evidence type="ECO:0000256" key="3">
    <source>
        <dbReference type="ARBA" id="ARBA00022989"/>
    </source>
</evidence>
<dbReference type="GO" id="GO:0033644">
    <property type="term" value="C:host cell membrane"/>
    <property type="evidence" value="ECO:0007669"/>
    <property type="project" value="UniProtKB-SubCell"/>
</dbReference>
<evidence type="ECO:0000256" key="2">
    <source>
        <dbReference type="ARBA" id="ARBA00022692"/>
    </source>
</evidence>
<feature type="transmembrane region" description="Helical" evidence="5">
    <location>
        <begin position="62"/>
        <end position="80"/>
    </location>
</feature>
<dbReference type="RefSeq" id="YP_009910590.1">
    <property type="nucleotide sequence ID" value="NC_049971.1"/>
</dbReference>
<dbReference type="NCBIfam" id="TIGR01593">
    <property type="entry name" value="holin_tox_secr"/>
    <property type="match status" value="1"/>
</dbReference>
<feature type="transmembrane region" description="Helical" evidence="5">
    <location>
        <begin position="20"/>
        <end position="41"/>
    </location>
</feature>
<evidence type="ECO:0000256" key="4">
    <source>
        <dbReference type="ARBA" id="ARBA00023136"/>
    </source>
</evidence>
<evidence type="ECO:0000256" key="5">
    <source>
        <dbReference type="SAM" id="Phobius"/>
    </source>
</evidence>
<evidence type="ECO:0000313" key="7">
    <source>
        <dbReference type="Proteomes" id="UP000361147"/>
    </source>
</evidence>
<sequence length="132" mass="14453">MSIMFEWLNRLASSQDGIIGIQLGIILVANILDMTLGWVNAKFNKEVEFKSGIALNGIVQKMGRFVVICLFIPMTVLVPYDVGVPALIAFLTAYIFSEFNSIFSHLGLTKDGKDGSSFIDFLTAITKGGTKK</sequence>
<dbReference type="InterPro" id="IPR006480">
    <property type="entry name" value="Phage_holin_4_1"/>
</dbReference>
<protein>
    <submittedName>
        <fullName evidence="6">Holin</fullName>
    </submittedName>
</protein>
<comment type="subcellular location">
    <subcellularLocation>
        <location evidence="1">Host membrane</location>
        <topology evidence="1">Multi-pass membrane protein</topology>
    </subcellularLocation>
</comment>
<reference evidence="6 7" key="1">
    <citation type="submission" date="2019-09" db="EMBL/GenBank/DDBJ databases">
        <title>Isolation and characterization of two phi29 phages that infect Bacillus pumilis.</title>
        <authorList>
            <person name="Batinovic S."/>
            <person name="Rice D."/>
            <person name="Beer M."/>
            <person name="Petrovski S."/>
        </authorList>
    </citation>
    <scope>NUCLEOTIDE SEQUENCE [LARGE SCALE GENOMIC DNA]</scope>
</reference>
<dbReference type="GeneID" id="56239308"/>
<dbReference type="Pfam" id="PF05105">
    <property type="entry name" value="Phage_holin_4_1"/>
    <property type="match status" value="1"/>
</dbReference>
<dbReference type="EMBL" id="MN524844">
    <property type="protein sequence ID" value="QGH74213.1"/>
    <property type="molecule type" value="Genomic_DNA"/>
</dbReference>
<organism evidence="6 7">
    <name type="scientific">Bacillus phage vB_Bpu_PumA1</name>
    <dbReference type="NCBI Taxonomy" id="2662127"/>
    <lineage>
        <taxon>Viruses</taxon>
        <taxon>Duplodnaviria</taxon>
        <taxon>Heunggongvirae</taxon>
        <taxon>Uroviricota</taxon>
        <taxon>Caudoviricetes</taxon>
        <taxon>Salasmaviridae</taxon>
        <taxon>Bundooravirus</taxon>
        <taxon>Bundooravirus PumA1</taxon>
    </lineage>
</organism>
<dbReference type="Proteomes" id="UP000361147">
    <property type="component" value="Segment"/>
</dbReference>
<keyword evidence="7" id="KW-1185">Reference proteome</keyword>
<proteinExistence type="predicted"/>
<evidence type="ECO:0000256" key="1">
    <source>
        <dbReference type="ARBA" id="ARBA00004301"/>
    </source>
</evidence>
<keyword evidence="2 5" id="KW-0812">Transmembrane</keyword>
<name>A0A5Q2WA91_9CAUD</name>
<evidence type="ECO:0000313" key="6">
    <source>
        <dbReference type="EMBL" id="QGH74213.1"/>
    </source>
</evidence>
<keyword evidence="4 5" id="KW-0472">Membrane</keyword>
<keyword evidence="3 5" id="KW-1133">Transmembrane helix</keyword>